<dbReference type="SUPFAM" id="SSF81790">
    <property type="entry name" value="Myosin phosphatase inhibitor 17kDa protein, CPI-17"/>
    <property type="match status" value="1"/>
</dbReference>
<evidence type="ECO:0000256" key="3">
    <source>
        <dbReference type="ARBA" id="ARBA00023272"/>
    </source>
</evidence>
<dbReference type="AlphaFoldDB" id="A0A8B8F4E1"/>
<dbReference type="RefSeq" id="XP_025405455.1">
    <property type="nucleotide sequence ID" value="XM_025549670.1"/>
</dbReference>
<dbReference type="GO" id="GO:0004865">
    <property type="term" value="F:protein serine/threonine phosphatase inhibitor activity"/>
    <property type="evidence" value="ECO:0007669"/>
    <property type="project" value="TreeGrafter"/>
</dbReference>
<evidence type="ECO:0000256" key="4">
    <source>
        <dbReference type="SAM" id="MobiDB-lite"/>
    </source>
</evidence>
<dbReference type="GeneID" id="112679759"/>
<comment type="similarity">
    <text evidence="1">Belongs to the PP1 inhibitor family.</text>
</comment>
<dbReference type="GO" id="GO:0005737">
    <property type="term" value="C:cytoplasm"/>
    <property type="evidence" value="ECO:0007669"/>
    <property type="project" value="InterPro"/>
</dbReference>
<proteinExistence type="inferred from homology"/>
<dbReference type="Gene3D" id="1.10.150.220">
    <property type="entry name" value="CPI-17"/>
    <property type="match status" value="1"/>
</dbReference>
<name>A0A8B8F4E1_9HEMI</name>
<organism evidence="5 6">
    <name type="scientific">Sipha flava</name>
    <name type="common">yellow sugarcane aphid</name>
    <dbReference type="NCBI Taxonomy" id="143950"/>
    <lineage>
        <taxon>Eukaryota</taxon>
        <taxon>Metazoa</taxon>
        <taxon>Ecdysozoa</taxon>
        <taxon>Arthropoda</taxon>
        <taxon>Hexapoda</taxon>
        <taxon>Insecta</taxon>
        <taxon>Pterygota</taxon>
        <taxon>Neoptera</taxon>
        <taxon>Paraneoptera</taxon>
        <taxon>Hemiptera</taxon>
        <taxon>Sternorrhyncha</taxon>
        <taxon>Aphidomorpha</taxon>
        <taxon>Aphidoidea</taxon>
        <taxon>Aphididae</taxon>
        <taxon>Sipha</taxon>
    </lineage>
</organism>
<protein>
    <submittedName>
        <fullName evidence="6">Protein phosphatase 1 regulatory subunit 14C</fullName>
    </submittedName>
</protein>
<evidence type="ECO:0000256" key="1">
    <source>
        <dbReference type="ARBA" id="ARBA00005483"/>
    </source>
</evidence>
<feature type="region of interest" description="Disordered" evidence="4">
    <location>
        <begin position="1"/>
        <end position="28"/>
    </location>
</feature>
<evidence type="ECO:0000313" key="6">
    <source>
        <dbReference type="RefSeq" id="XP_025405455.1"/>
    </source>
</evidence>
<keyword evidence="5" id="KW-1185">Reference proteome</keyword>
<sequence length="147" mass="16946">MECSLASTYNNNSAKPNTSVSANRSPAKSRLHVNFTEKVEVKEKREKFLTAKYGAHQMSLIRKRLAVEMWLLEELQKLYDLPKRDPAVEGIECEVEVDIDDLLDMDDDHQRTLFLQKLLSSAKSKENVKVRKINIYKLICVCVSILF</sequence>
<dbReference type="InterPro" id="IPR008025">
    <property type="entry name" value="CPI-17"/>
</dbReference>
<dbReference type="Proteomes" id="UP000694846">
    <property type="component" value="Unplaced"/>
</dbReference>
<feature type="compositionally biased region" description="Polar residues" evidence="4">
    <location>
        <begin position="1"/>
        <end position="26"/>
    </location>
</feature>
<evidence type="ECO:0000313" key="5">
    <source>
        <dbReference type="Proteomes" id="UP000694846"/>
    </source>
</evidence>
<keyword evidence="2" id="KW-0597">Phosphoprotein</keyword>
<accession>A0A8B8F4E1</accession>
<gene>
    <name evidence="6" type="primary">LOC112679759</name>
</gene>
<reference evidence="6" key="1">
    <citation type="submission" date="2025-08" db="UniProtKB">
        <authorList>
            <consortium name="RefSeq"/>
        </authorList>
    </citation>
    <scope>IDENTIFICATION</scope>
    <source>
        <tissue evidence="6">Whole body</tissue>
    </source>
</reference>
<dbReference type="PANTHER" id="PTHR16188:SF14">
    <property type="entry name" value="GEO07393P1"/>
    <property type="match status" value="1"/>
</dbReference>
<dbReference type="PANTHER" id="PTHR16188">
    <property type="entry name" value="PROTEIN PHOSPHATASE 1 INHIBITOR POTENTIATED BY PROTEIN KINASE C"/>
    <property type="match status" value="1"/>
</dbReference>
<dbReference type="Pfam" id="PF05361">
    <property type="entry name" value="PP1_inhibitor"/>
    <property type="match status" value="1"/>
</dbReference>
<keyword evidence="3" id="KW-0650">Protein phosphatase inhibitor</keyword>
<dbReference type="OrthoDB" id="8193882at2759"/>
<evidence type="ECO:0000256" key="2">
    <source>
        <dbReference type="ARBA" id="ARBA00022553"/>
    </source>
</evidence>
<dbReference type="InterPro" id="IPR036658">
    <property type="entry name" value="CPI-17_sf"/>
</dbReference>